<dbReference type="HOGENOM" id="CLU_1347845_0_0_10"/>
<feature type="signal peptide" evidence="1">
    <location>
        <begin position="1"/>
        <end position="24"/>
    </location>
</feature>
<reference evidence="2 3" key="1">
    <citation type="submission" date="2011-03" db="EMBL/GenBank/DDBJ databases">
        <authorList>
            <person name="Weinstock G."/>
            <person name="Sodergren E."/>
            <person name="Clifton S."/>
            <person name="Fulton L."/>
            <person name="Fulton B."/>
            <person name="Courtney L."/>
            <person name="Fronick C."/>
            <person name="Harrison M."/>
            <person name="Strong C."/>
            <person name="Farmer C."/>
            <person name="Delahaunty K."/>
            <person name="Markovic C."/>
            <person name="Hall O."/>
            <person name="Minx P."/>
            <person name="Tomlinson C."/>
            <person name="Mitreva M."/>
            <person name="Hou S."/>
            <person name="Chen J."/>
            <person name="Wollam A."/>
            <person name="Pepin K.H."/>
            <person name="Johnson M."/>
            <person name="Bhonagiri V."/>
            <person name="Zhang X."/>
            <person name="Suruliraj S."/>
            <person name="Warren W."/>
            <person name="Chinwalla A."/>
            <person name="Mardis E.R."/>
            <person name="Wilson R.K."/>
        </authorList>
    </citation>
    <scope>NUCLEOTIDE SEQUENCE [LARGE SCALE GENOMIC DNA]</scope>
    <source>
        <strain evidence="2 3">YIT 11840</strain>
    </source>
</reference>
<organism evidence="2 3">
    <name type="scientific">Paraprevotella clara YIT 11840</name>
    <dbReference type="NCBI Taxonomy" id="762968"/>
    <lineage>
        <taxon>Bacteria</taxon>
        <taxon>Pseudomonadati</taxon>
        <taxon>Bacteroidota</taxon>
        <taxon>Bacteroidia</taxon>
        <taxon>Bacteroidales</taxon>
        <taxon>Prevotellaceae</taxon>
        <taxon>Paraprevotella</taxon>
    </lineage>
</organism>
<comment type="caution">
    <text evidence="2">The sequence shown here is derived from an EMBL/GenBank/DDBJ whole genome shotgun (WGS) entry which is preliminary data.</text>
</comment>
<name>G5SSD1_9BACT</name>
<keyword evidence="1" id="KW-0732">Signal</keyword>
<feature type="chain" id="PRO_5003484426" evidence="1">
    <location>
        <begin position="25"/>
        <end position="203"/>
    </location>
</feature>
<evidence type="ECO:0000313" key="3">
    <source>
        <dbReference type="Proteomes" id="UP000003598"/>
    </source>
</evidence>
<dbReference type="EMBL" id="AFFY01000032">
    <property type="protein sequence ID" value="EHG99849.1"/>
    <property type="molecule type" value="Genomic_DNA"/>
</dbReference>
<dbReference type="Proteomes" id="UP000003598">
    <property type="component" value="Unassembled WGS sequence"/>
</dbReference>
<gene>
    <name evidence="2" type="ORF">HMPREF9441_02281</name>
</gene>
<protein>
    <submittedName>
        <fullName evidence="2">Uncharacterized protein</fullName>
    </submittedName>
</protein>
<keyword evidence="3" id="KW-1185">Reference proteome</keyword>
<dbReference type="STRING" id="762968.HMPREF9441_02281"/>
<proteinExistence type="predicted"/>
<evidence type="ECO:0000256" key="1">
    <source>
        <dbReference type="SAM" id="SignalP"/>
    </source>
</evidence>
<evidence type="ECO:0000313" key="2">
    <source>
        <dbReference type="EMBL" id="EHG99849.1"/>
    </source>
</evidence>
<dbReference type="AlphaFoldDB" id="G5SSD1"/>
<dbReference type="PATRIC" id="fig|762968.3.peg.2031"/>
<accession>G5SSD1</accession>
<sequence length="203" mass="23618">MKKFTNMIRVFLLCLCLSVFKAYGQDVRILKSVPLPEGDTVVWGRDSLWGNYVYFQKEYERYVEFFHYRDTAKTDDESVWLMYQSLRKPGLREVQKKLGDLLIGCMATMAAPDTIEIQNVSFMLDKEGRIAVVGRMYVSDNPKMLKMPVEVFSAISRRMKTEIKYPSLPGKDYYPWGISIELIDVNIGHYTFPWISDISATVY</sequence>